<dbReference type="GO" id="GO:0003677">
    <property type="term" value="F:DNA binding"/>
    <property type="evidence" value="ECO:0007669"/>
    <property type="project" value="InterPro"/>
</dbReference>
<proteinExistence type="predicted"/>
<dbReference type="PANTHER" id="PTHR22683:SF41">
    <property type="entry name" value="DNA TRANSLOCASE FTSK"/>
    <property type="match status" value="1"/>
</dbReference>
<gene>
    <name evidence="6" type="ORF">CXR34_07965</name>
</gene>
<dbReference type="Pfam" id="PF01580">
    <property type="entry name" value="FtsK_SpoIIIE"/>
    <property type="match status" value="1"/>
</dbReference>
<organism evidence="6 7">
    <name type="scientific">Microbacterium hominis</name>
    <dbReference type="NCBI Taxonomy" id="162426"/>
    <lineage>
        <taxon>Bacteria</taxon>
        <taxon>Bacillati</taxon>
        <taxon>Actinomycetota</taxon>
        <taxon>Actinomycetes</taxon>
        <taxon>Micrococcales</taxon>
        <taxon>Microbacteriaceae</taxon>
        <taxon>Microbacterium</taxon>
    </lineage>
</organism>
<evidence type="ECO:0000313" key="7">
    <source>
        <dbReference type="Proteomes" id="UP000233276"/>
    </source>
</evidence>
<dbReference type="InterPro" id="IPR027417">
    <property type="entry name" value="P-loop_NTPase"/>
</dbReference>
<feature type="domain" description="FtsK" evidence="5">
    <location>
        <begin position="236"/>
        <end position="443"/>
    </location>
</feature>
<name>A0A2K9DEP4_9MICO</name>
<evidence type="ECO:0000259" key="5">
    <source>
        <dbReference type="PROSITE" id="PS50901"/>
    </source>
</evidence>
<dbReference type="GO" id="GO:0005524">
    <property type="term" value="F:ATP binding"/>
    <property type="evidence" value="ECO:0007669"/>
    <property type="project" value="UniProtKB-UniRule"/>
</dbReference>
<dbReference type="KEGG" id="mhos:CXR34_07965"/>
<dbReference type="EMBL" id="CP025299">
    <property type="protein sequence ID" value="AUG29399.1"/>
    <property type="molecule type" value="Genomic_DNA"/>
</dbReference>
<evidence type="ECO:0000256" key="2">
    <source>
        <dbReference type="ARBA" id="ARBA00022840"/>
    </source>
</evidence>
<keyword evidence="2 3" id="KW-0067">ATP-binding</keyword>
<dbReference type="AlphaFoldDB" id="A0A2K9DEP4"/>
<evidence type="ECO:0000256" key="1">
    <source>
        <dbReference type="ARBA" id="ARBA00022741"/>
    </source>
</evidence>
<reference evidence="6 7" key="1">
    <citation type="submission" date="2017-12" db="EMBL/GenBank/DDBJ databases">
        <title>Isolation and characterization of estrogens degradatiion strain Microbacterium hominis SJTG1.</title>
        <authorList>
            <person name="Xiong W."/>
            <person name="Yin C."/>
            <person name="Zheng D."/>
            <person name="Liang R."/>
        </authorList>
    </citation>
    <scope>NUCLEOTIDE SEQUENCE [LARGE SCALE GENOMIC DNA]</scope>
    <source>
        <strain evidence="6 7">SJTG1</strain>
    </source>
</reference>
<feature type="binding site" evidence="3">
    <location>
        <begin position="253"/>
        <end position="260"/>
    </location>
    <ligand>
        <name>ATP</name>
        <dbReference type="ChEBI" id="CHEBI:30616"/>
    </ligand>
</feature>
<dbReference type="RefSeq" id="WP_101306119.1">
    <property type="nucleotide sequence ID" value="NZ_CP025299.1"/>
</dbReference>
<accession>A0A2K9DEP4</accession>
<protein>
    <recommendedName>
        <fullName evidence="5">FtsK domain-containing protein</fullName>
    </recommendedName>
</protein>
<evidence type="ECO:0000313" key="6">
    <source>
        <dbReference type="EMBL" id="AUG29399.1"/>
    </source>
</evidence>
<dbReference type="PROSITE" id="PS50901">
    <property type="entry name" value="FTSK"/>
    <property type="match status" value="1"/>
</dbReference>
<dbReference type="PANTHER" id="PTHR22683">
    <property type="entry name" value="SPORULATION PROTEIN RELATED"/>
    <property type="match status" value="1"/>
</dbReference>
<evidence type="ECO:0000256" key="3">
    <source>
        <dbReference type="PROSITE-ProRule" id="PRU00289"/>
    </source>
</evidence>
<dbReference type="InterPro" id="IPR050206">
    <property type="entry name" value="FtsK/SpoIIIE/SftA"/>
</dbReference>
<sequence>MAIERMNLPVGRKFDHNNPGHVEAAMKAIADSGHGTGWVIQSFDPTEGLLTVSRRSALTTVTKSAGKTDSYRVELMRGIKPADGEQIAAQLESDPQHAGYFMTRFEPFISEATMSKLTAEELRARGAVATVLGVKPWDVGISLRPGGGFLLSLPGNYVPSKHDEKLDEIVQVAIGKVGWYFRGDANKLTGQIVPSKPATFAQTIPYPMSQLPSAGGAVLPPIPVGQTLAERGDEPNGMLWLDWAAAPHLQLGGITGAGKSVTLNVIIAGCLAAGAELVIIDVPQKAVDFENWRPFVRRGGWGCETLEEGATTLEQLYREGERRAELFKQSGAKKLADLPADMRRSMKEVVIVVDEVTGLFTMDAVPKRLESDDPLRMEAESKNYARELIKTFIEKIAAEQRFVGYHLVLSTQVASVNTGISTALRTNLPHKLLLGARATDGNRKLILTDVTRVPQVPDHIKIDSDASLGAGVAELAGQTPSVFKSFFASESDLISQLRSRGIRPLPSTALDQTRPEAAAVMQRFPDMVTIREAKKEAESPQFGKGSRTYETWELDPETGKPLEGYARANAARHALAAKN</sequence>
<feature type="region of interest" description="Disordered" evidence="4">
    <location>
        <begin position="535"/>
        <end position="560"/>
    </location>
</feature>
<dbReference type="SUPFAM" id="SSF52540">
    <property type="entry name" value="P-loop containing nucleoside triphosphate hydrolases"/>
    <property type="match status" value="1"/>
</dbReference>
<dbReference type="Proteomes" id="UP000233276">
    <property type="component" value="Chromosome"/>
</dbReference>
<evidence type="ECO:0000256" key="4">
    <source>
        <dbReference type="SAM" id="MobiDB-lite"/>
    </source>
</evidence>
<keyword evidence="1 3" id="KW-0547">Nucleotide-binding</keyword>
<dbReference type="Gene3D" id="3.40.50.300">
    <property type="entry name" value="P-loop containing nucleotide triphosphate hydrolases"/>
    <property type="match status" value="1"/>
</dbReference>
<dbReference type="InterPro" id="IPR002543">
    <property type="entry name" value="FtsK_dom"/>
</dbReference>